<proteinExistence type="predicted"/>
<dbReference type="AlphaFoldDB" id="A0A1F5KH33"/>
<dbReference type="Gene3D" id="1.20.1440.60">
    <property type="entry name" value="23S rRNA-intervening sequence"/>
    <property type="match status" value="1"/>
</dbReference>
<dbReference type="CDD" id="cd16377">
    <property type="entry name" value="23S_rRNA_IVP_like"/>
    <property type="match status" value="1"/>
</dbReference>
<dbReference type="Proteomes" id="UP000177328">
    <property type="component" value="Unassembled WGS sequence"/>
</dbReference>
<dbReference type="NCBIfam" id="TIGR02436">
    <property type="entry name" value="four helix bundle protein"/>
    <property type="match status" value="1"/>
</dbReference>
<sequence length="118" mass="13723">MRNSNGYRNFIAWQKANFLAHFIYNITQKFPKEELFGLTSQMRRCALSVCANIAEGYSRKTSRDKGNFYHIAIGSLTELEFFIDFAFERKYITQSDYVKVLPIHIETAKVLRGLLKAT</sequence>
<dbReference type="PANTHER" id="PTHR38471">
    <property type="entry name" value="FOUR HELIX BUNDLE PROTEIN"/>
    <property type="match status" value="1"/>
</dbReference>
<dbReference type="SUPFAM" id="SSF158446">
    <property type="entry name" value="IVS-encoded protein-like"/>
    <property type="match status" value="1"/>
</dbReference>
<evidence type="ECO:0000313" key="2">
    <source>
        <dbReference type="Proteomes" id="UP000177328"/>
    </source>
</evidence>
<dbReference type="EMBL" id="MFDD01000014">
    <property type="protein sequence ID" value="OGE40159.1"/>
    <property type="molecule type" value="Genomic_DNA"/>
</dbReference>
<dbReference type="Pfam" id="PF05635">
    <property type="entry name" value="23S_rRNA_IVP"/>
    <property type="match status" value="1"/>
</dbReference>
<dbReference type="InterPro" id="IPR012657">
    <property type="entry name" value="23S_rRNA-intervening_sequence"/>
</dbReference>
<dbReference type="PANTHER" id="PTHR38471:SF2">
    <property type="entry name" value="FOUR HELIX BUNDLE PROTEIN"/>
    <property type="match status" value="1"/>
</dbReference>
<gene>
    <name evidence="1" type="ORF">A3D25_05020</name>
</gene>
<organism evidence="1 2">
    <name type="scientific">Candidatus Daviesbacteria bacterium RIFCSPHIGHO2_02_FULL_43_12</name>
    <dbReference type="NCBI Taxonomy" id="1797776"/>
    <lineage>
        <taxon>Bacteria</taxon>
        <taxon>Candidatus Daviesiibacteriota</taxon>
    </lineage>
</organism>
<dbReference type="InterPro" id="IPR036583">
    <property type="entry name" value="23S_rRNA_IVS_sf"/>
</dbReference>
<accession>A0A1F5KH33</accession>
<evidence type="ECO:0000313" key="1">
    <source>
        <dbReference type="EMBL" id="OGE40159.1"/>
    </source>
</evidence>
<protein>
    <recommendedName>
        <fullName evidence="3">Four helix bundle protein</fullName>
    </recommendedName>
</protein>
<evidence type="ECO:0008006" key="3">
    <source>
        <dbReference type="Google" id="ProtNLM"/>
    </source>
</evidence>
<name>A0A1F5KH33_9BACT</name>
<reference evidence="1 2" key="1">
    <citation type="journal article" date="2016" name="Nat. Commun.">
        <title>Thousands of microbial genomes shed light on interconnected biogeochemical processes in an aquifer system.</title>
        <authorList>
            <person name="Anantharaman K."/>
            <person name="Brown C.T."/>
            <person name="Hug L.A."/>
            <person name="Sharon I."/>
            <person name="Castelle C.J."/>
            <person name="Probst A.J."/>
            <person name="Thomas B.C."/>
            <person name="Singh A."/>
            <person name="Wilkins M.J."/>
            <person name="Karaoz U."/>
            <person name="Brodie E.L."/>
            <person name="Williams K.H."/>
            <person name="Hubbard S.S."/>
            <person name="Banfield J.F."/>
        </authorList>
    </citation>
    <scope>NUCLEOTIDE SEQUENCE [LARGE SCALE GENOMIC DNA]</scope>
</reference>
<comment type="caution">
    <text evidence="1">The sequence shown here is derived from an EMBL/GenBank/DDBJ whole genome shotgun (WGS) entry which is preliminary data.</text>
</comment>